<dbReference type="Pfam" id="PF24883">
    <property type="entry name" value="NPHP3_N"/>
    <property type="match status" value="1"/>
</dbReference>
<dbReference type="SMART" id="SM00248">
    <property type="entry name" value="ANK"/>
    <property type="match status" value="22"/>
</dbReference>
<evidence type="ECO:0000259" key="4">
    <source>
        <dbReference type="PROSITE" id="PS50837"/>
    </source>
</evidence>
<dbReference type="InterPro" id="IPR007111">
    <property type="entry name" value="NACHT_NTPase"/>
</dbReference>
<evidence type="ECO:0000256" key="3">
    <source>
        <dbReference type="PROSITE-ProRule" id="PRU00023"/>
    </source>
</evidence>
<organism evidence="5 6">
    <name type="scientific">Cordyceps militaris</name>
    <name type="common">Caterpillar fungus</name>
    <name type="synonym">Clavaria militaris</name>
    <dbReference type="NCBI Taxonomy" id="73501"/>
    <lineage>
        <taxon>Eukaryota</taxon>
        <taxon>Fungi</taxon>
        <taxon>Dikarya</taxon>
        <taxon>Ascomycota</taxon>
        <taxon>Pezizomycotina</taxon>
        <taxon>Sordariomycetes</taxon>
        <taxon>Hypocreomycetidae</taxon>
        <taxon>Hypocreales</taxon>
        <taxon>Cordycipitaceae</taxon>
        <taxon>Cordyceps</taxon>
    </lineage>
</organism>
<dbReference type="InterPro" id="IPR056884">
    <property type="entry name" value="NPHP3-like_N"/>
</dbReference>
<dbReference type="PROSITE" id="PS50297">
    <property type="entry name" value="ANK_REP_REGION"/>
    <property type="match status" value="7"/>
</dbReference>
<reference evidence="5 6" key="1">
    <citation type="journal article" date="2017" name="BMC Genomics">
        <title>Chromosome level assembly and secondary metabolite potential of the parasitic fungus Cordyceps militaris.</title>
        <authorList>
            <person name="Kramer G.J."/>
            <person name="Nodwell J.R."/>
        </authorList>
    </citation>
    <scope>NUCLEOTIDE SEQUENCE [LARGE SCALE GENOMIC DNA]</scope>
    <source>
        <strain evidence="5 6">ATCC 34164</strain>
    </source>
</reference>
<dbReference type="Pfam" id="PF22939">
    <property type="entry name" value="WHD_GPIID"/>
    <property type="match status" value="1"/>
</dbReference>
<dbReference type="PROSITE" id="PS50837">
    <property type="entry name" value="NACHT"/>
    <property type="match status" value="1"/>
</dbReference>
<dbReference type="InterPro" id="IPR002110">
    <property type="entry name" value="Ankyrin_rpt"/>
</dbReference>
<gene>
    <name evidence="5" type="ORF">A9K55_008813</name>
</gene>
<dbReference type="VEuPathDB" id="FungiDB:A9K55_008813"/>
<protein>
    <submittedName>
        <fullName evidence="5">Ankyrin 2,3</fullName>
    </submittedName>
</protein>
<feature type="repeat" description="ANK" evidence="3">
    <location>
        <begin position="1210"/>
        <end position="1242"/>
    </location>
</feature>
<dbReference type="InterPro" id="IPR054471">
    <property type="entry name" value="GPIID_WHD"/>
</dbReference>
<evidence type="ECO:0000313" key="6">
    <source>
        <dbReference type="Proteomes" id="UP000323067"/>
    </source>
</evidence>
<dbReference type="OrthoDB" id="21416at2759"/>
<feature type="repeat" description="ANK" evidence="3">
    <location>
        <begin position="925"/>
        <end position="958"/>
    </location>
</feature>
<dbReference type="PANTHER" id="PTHR24126">
    <property type="entry name" value="ANKYRIN REPEAT, PH AND SEC7 DOMAIN CONTAINING PROTEIN SECG-RELATED"/>
    <property type="match status" value="1"/>
</dbReference>
<dbReference type="PROSITE" id="PS50088">
    <property type="entry name" value="ANK_REPEAT"/>
    <property type="match status" value="8"/>
</dbReference>
<dbReference type="Pfam" id="PF12796">
    <property type="entry name" value="Ank_2"/>
    <property type="match status" value="4"/>
</dbReference>
<sequence length="2106" mass="232409">MSPNFDTSDSENSDGFVVTDKPNRSNIPALSAEKLIKVREWLEPTAYDISGGEYRKHAFSYLPGTGSWLIASPEYQQWLTSQDHGLLWIKGIPGSGKSVMAAKIVSELTTSEPECPVLYFFFRQIIDANHEPASLLRDWMDQLLGHSPILQQQLYSYVKSDRSLDNMSQDDMWKDLKLAITSLPDRVFCVTDALDEMDQDNDSFLKALAKLGHWRPDKVKVLITSRPVPSVEIPLRSTTCLKIRLQEDEVDNDIARFVKHSLETSKIDRKDWDAIMNAVPGNASGLFLYARLAMDAFLEPAADVQTALAHLPADLNVLYTNLLREHIARSGVDAKIQKLILEAVTHATRPLRLLEIAEMISVVDADRDLKARKEIVKAACGPLLEILADETVSVIHHSFTEYLKGVTRLKDDLGYPLLDSGAAHEQLALNCLRYLQNGSLDSFPAEFVEKPAHGSYSDTKVASWQRYPFLKYATGNWFKHVVAACSKSSDDTILLAEIRQLLENDHLRRVWCCLERKGVAWDVPKAHVAVKLGLTGYIKELIGRGEDTDSLDSRDRTPIWWAAGEGHSETVRALIAAGARLDRQDTAEGYTPLHQAARANHFVVADLLLQAGVSPMIRRGLRTSHAWGSHCEPNYGESPLLFACEKGHLETLEVMLRYITDLGNIHWALAWAACSGQSRLASLLLEYPGVNVNSKIHGNTLLYLACGSLDIETINLFLQAGADVTALSVGRDHPLNVDIDYTPEPTGAPTQSCLRGMIQNLRPESITRNSLTMPEIEKVFRNLFAAGLDVNQRDSTGQTLLHRLTNFIELVRLLISAGADARAFDMNRSTPLHFVHSPEAVTELVERGGADVNAVNRDGRTPLHCATSEAVISKLLEFGSDSNILDHNGDSTLHLLLSRGCPASYLERIALVLRSGADPNAKNHSGLTPLRSIKNFNEAREIVDCLVQAGADIDARDKSGRTGLFDVVGQLSHISQERVGTLEYLVEAGASKESRDFQGRKITHEVIKGVMSQYDVGRIVQWLDVLDSLDLLDLEAIDNAGNSLLHEFCSRVQNTRNRLNVDMHLIRLLTGAGVDISQKNHAGQTPLHILCTRPCTYGGSWFAFDQPISYAIQKCEAIDERDADGNTALHVASVYEQSWSKLLLDAGADPMCRNHDGLTPLHLAARCKQSNVVGMLLRAIHDRLGDTPSEEADVINARVVKSCYNIYEPFDITALFYACQSGRPESVKLLLDAGADPNIGNLFVACAMMEQENRLWTAKEHAPGDPIAALRLLDTTRPPKATLEHRSDVLSPFTSTRLEEILDMLVSAGIKWSLLDPDPYRGQANPFVKASTLDSGYAQQCLSAFKRKHAKEMVDIPEHVKQGDVLQGLRLFDVQMVDSSSSAAESMLQQSGWLQQEGIDVGIFQAIIVRRQYHLVKQMVEAGCQFLRPGIPHLEYLIAHGLASVFDQIVEAETRARLHEGEWHAFGDPSRPGLYFQPKPQQDEKVEEKTRREEVRNHMLEYAVCRALPNMEIVRLLVEKYAVNINGGYREKNTALHIIARGRHWWHGAQALQCLVQIGADVECRNSAGQTPLHLALDKEYSVLGEFGPFHKDVAEALINAGADVNAIDSKGRSCLDLAGYNTELIDLLVNNGAAIRPGSMFVALQADNSAALEKLLQGGADANSRMPYVEDHLRETDSMNDCYSGDSRMTFDAALIPRHEIVPLYYIASKSAFPEDADTRSCFRKLLNHGADIYATFQVQRRGHRFVPAYVGDYNKLLGIAEEAKDTPEERSVLHELVRLGKLSKCIMDAVDMDASCLDPKGCTLLHAICDSWAGPDGVIDMTSDDEDDEDESAEEGIVAFQQLLALGCDIQARDNSGQSVVHHLIYRAWKYPQKLGRLEKFIAEISRIAPDLLSAPNASGNSPLHYSALLATSTRRTERVGGSGADDDTGPAQQELMVDLTRLLLRSGASPTGVNEDGNSVLHFLAPNLDRGDVTALFTTLVRDHGLDVNASNAQGETPLMLLANRTSVLRRFFSSRNGLCLADEAAAEGVAALAALGADFRVADARGNSLLHLAATDEARLFKAVMDCGGLDPMEENEAHQTAIDVAATCNNNEILALFEKKV</sequence>
<dbReference type="InterPro" id="IPR027417">
    <property type="entry name" value="P-loop_NTPase"/>
</dbReference>
<dbReference type="Proteomes" id="UP000323067">
    <property type="component" value="Chromosome vii"/>
</dbReference>
<keyword evidence="2 3" id="KW-0040">ANK repeat</keyword>
<name>A0A2H4SIU6_CORMI</name>
<dbReference type="Gene3D" id="3.40.50.300">
    <property type="entry name" value="P-loop containing nucleotide triphosphate hydrolases"/>
    <property type="match status" value="1"/>
</dbReference>
<dbReference type="Gene3D" id="1.25.40.20">
    <property type="entry name" value="Ankyrin repeat-containing domain"/>
    <property type="match status" value="9"/>
</dbReference>
<feature type="repeat" description="ANK" evidence="3">
    <location>
        <begin position="1568"/>
        <end position="1610"/>
    </location>
</feature>
<feature type="domain" description="NACHT" evidence="4">
    <location>
        <begin position="85"/>
        <end position="227"/>
    </location>
</feature>
<evidence type="ECO:0000313" key="5">
    <source>
        <dbReference type="EMBL" id="ATY63031.1"/>
    </source>
</evidence>
<feature type="repeat" description="ANK" evidence="3">
    <location>
        <begin position="888"/>
        <end position="924"/>
    </location>
</feature>
<dbReference type="SUPFAM" id="SSF52540">
    <property type="entry name" value="P-loop containing nucleoside triphosphate hydrolases"/>
    <property type="match status" value="1"/>
</dbReference>
<evidence type="ECO:0000256" key="2">
    <source>
        <dbReference type="ARBA" id="ARBA00023043"/>
    </source>
</evidence>
<feature type="repeat" description="ANK" evidence="3">
    <location>
        <begin position="1156"/>
        <end position="1178"/>
    </location>
</feature>
<dbReference type="PANTHER" id="PTHR24126:SF14">
    <property type="entry name" value="ANK_REP_REGION DOMAIN-CONTAINING PROTEIN"/>
    <property type="match status" value="1"/>
</dbReference>
<dbReference type="InterPro" id="IPR036770">
    <property type="entry name" value="Ankyrin_rpt-contain_sf"/>
</dbReference>
<dbReference type="SUPFAM" id="SSF48403">
    <property type="entry name" value="Ankyrin repeat"/>
    <property type="match status" value="5"/>
</dbReference>
<accession>A0A2H4SIU6</accession>
<evidence type="ECO:0000256" key="1">
    <source>
        <dbReference type="ARBA" id="ARBA00022737"/>
    </source>
</evidence>
<dbReference type="EMBL" id="CP023324">
    <property type="protein sequence ID" value="ATY63031.1"/>
    <property type="molecule type" value="Genomic_DNA"/>
</dbReference>
<proteinExistence type="predicted"/>
<dbReference type="VEuPathDB" id="FungiDB:CCM_06520"/>
<dbReference type="PRINTS" id="PR01415">
    <property type="entry name" value="ANKYRIN"/>
</dbReference>
<feature type="repeat" description="ANK" evidence="3">
    <location>
        <begin position="588"/>
        <end position="620"/>
    </location>
</feature>
<feature type="repeat" description="ANK" evidence="3">
    <location>
        <begin position="554"/>
        <end position="586"/>
    </location>
</feature>
<feature type="repeat" description="ANK" evidence="3">
    <location>
        <begin position="697"/>
        <end position="729"/>
    </location>
</feature>
<keyword evidence="1" id="KW-0677">Repeat</keyword>
<dbReference type="Pfam" id="PF00023">
    <property type="entry name" value="Ank"/>
    <property type="match status" value="1"/>
</dbReference>